<feature type="region of interest" description="Disordered" evidence="2">
    <location>
        <begin position="755"/>
        <end position="775"/>
    </location>
</feature>
<dbReference type="GO" id="GO:0008270">
    <property type="term" value="F:zinc ion binding"/>
    <property type="evidence" value="ECO:0007669"/>
    <property type="project" value="UniProtKB-KW"/>
</dbReference>
<feature type="region of interest" description="Disordered" evidence="2">
    <location>
        <begin position="827"/>
        <end position="846"/>
    </location>
</feature>
<keyword evidence="5" id="KW-1185">Reference proteome</keyword>
<gene>
    <name evidence="4" type="ORF">CYMTET_8459</name>
</gene>
<proteinExistence type="predicted"/>
<protein>
    <recommendedName>
        <fullName evidence="3">C3H1-type domain-containing protein</fullName>
    </recommendedName>
</protein>
<feature type="zinc finger region" description="C3H1-type" evidence="1">
    <location>
        <begin position="852"/>
        <end position="880"/>
    </location>
</feature>
<sequence>MIRDSALPFQATPTPLSPSLECLSDGEAESPPCFDGNEISPEEGEEDGHAPFISSKEFNNCSIHALRLKNAIENFVCMQGARPLQRGLTHVASEDTFGEWLVKGSEMGAPQATLSDEDLPKQPTNDTIEVAPTLQEPSQRATHEVSSPRASGAVPARAAVQLRLSSMSTEEHNFYLESCKPEKYAQMDSIMKNALAQLAIRVQAEQSSYQREICQQCTTGEAAARYLHYSAPVEAQVEAALTERRCRALKLPRLVRLHRTFSLTSVQCAQGDPLITPMGALLRIGACLEFRPPKSGAVIPVAEPYFESSTACDATSSRENGAWQLRKRSVAVVSGDERCHQLAAEHDVDVVMSSSSLGLLMATTCSARGWDLPITVGERGSGTGKRVVFLDKPLVQRSMTLRDKNQLLAFLALLTVASIPCVIDGGQADRAESSAPAAAEAGTAMNDGERVRALEGELGGMGVAKERSGSGSGAGPRPEWGGAQPLLSEGNWTYVLWQLGTLRILVRCAYRGHLHHGRANRYIVVRAKLEYHPELGWEQLTAEERARWWVAVLLRPEATLMLGRVCPREGRLLAMQQLLPDALLEASRSGFSPVKASKALLEVLHHLRQLRSGAYLLQRPPSSPLLHCFHFSSDLCSHIPPDAAPTAKQHPESPHGPSAVAGHLSESQGSPQAPALASDAASAGIPALGESPGIDEPCKLCAPEWSAPPCERCAARVFDLHRGFARAGATASRQLPYVPVVWQPHRKGVPQIPGTFPPRPPQAPPQVAQESPMRKTKKERKKAWVFYCHKFAAGLCPAGTDCVYPHLTPAQVAAAKEAAANEAAMRQETAVGTPFPSARTPDGSSRVKARDKVYVRHCFVHLKTGKCPNGVDCAYPHLSRAEVDRAILSKEQTAEQMERSRCLNRSGYLGSFSSDARMQATGHTAEAQVVAPMETWCMEL</sequence>
<organism evidence="4 5">
    <name type="scientific">Cymbomonas tetramitiformis</name>
    <dbReference type="NCBI Taxonomy" id="36881"/>
    <lineage>
        <taxon>Eukaryota</taxon>
        <taxon>Viridiplantae</taxon>
        <taxon>Chlorophyta</taxon>
        <taxon>Pyramimonadophyceae</taxon>
        <taxon>Pyramimonadales</taxon>
        <taxon>Pyramimonadaceae</taxon>
        <taxon>Cymbomonas</taxon>
    </lineage>
</organism>
<name>A0AAE0LFZ2_9CHLO</name>
<dbReference type="AlphaFoldDB" id="A0AAE0LFZ2"/>
<evidence type="ECO:0000256" key="1">
    <source>
        <dbReference type="PROSITE-ProRule" id="PRU00723"/>
    </source>
</evidence>
<comment type="caution">
    <text evidence="4">The sequence shown here is derived from an EMBL/GenBank/DDBJ whole genome shotgun (WGS) entry which is preliminary data.</text>
</comment>
<evidence type="ECO:0000313" key="5">
    <source>
        <dbReference type="Proteomes" id="UP001190700"/>
    </source>
</evidence>
<dbReference type="PROSITE" id="PS50103">
    <property type="entry name" value="ZF_C3H1"/>
    <property type="match status" value="2"/>
</dbReference>
<feature type="compositionally biased region" description="Pro residues" evidence="2">
    <location>
        <begin position="755"/>
        <end position="764"/>
    </location>
</feature>
<accession>A0AAE0LFZ2</accession>
<evidence type="ECO:0000259" key="3">
    <source>
        <dbReference type="PROSITE" id="PS50103"/>
    </source>
</evidence>
<dbReference type="GO" id="GO:0042795">
    <property type="term" value="P:snRNA transcription by RNA polymerase II"/>
    <property type="evidence" value="ECO:0007669"/>
    <property type="project" value="TreeGrafter"/>
</dbReference>
<evidence type="ECO:0000256" key="2">
    <source>
        <dbReference type="SAM" id="MobiDB-lite"/>
    </source>
</evidence>
<feature type="domain" description="C3H1-type" evidence="3">
    <location>
        <begin position="787"/>
        <end position="809"/>
    </location>
</feature>
<feature type="region of interest" description="Disordered" evidence="2">
    <location>
        <begin position="462"/>
        <end position="482"/>
    </location>
</feature>
<keyword evidence="1" id="KW-0862">Zinc</keyword>
<feature type="region of interest" description="Disordered" evidence="2">
    <location>
        <begin position="1"/>
        <end position="50"/>
    </location>
</feature>
<dbReference type="Proteomes" id="UP001190700">
    <property type="component" value="Unassembled WGS sequence"/>
</dbReference>
<dbReference type="GO" id="GO:0008023">
    <property type="term" value="C:transcription elongation factor complex"/>
    <property type="evidence" value="ECO:0007669"/>
    <property type="project" value="InterPro"/>
</dbReference>
<dbReference type="PANTHER" id="PTHR14633:SF3">
    <property type="entry name" value="LITTLE ELONGATION COMPLEX SUBUNIT 2"/>
    <property type="match status" value="1"/>
</dbReference>
<feature type="region of interest" description="Disordered" evidence="2">
    <location>
        <begin position="640"/>
        <end position="688"/>
    </location>
</feature>
<dbReference type="GO" id="GO:0045945">
    <property type="term" value="P:positive regulation of transcription by RNA polymerase III"/>
    <property type="evidence" value="ECO:0007669"/>
    <property type="project" value="TreeGrafter"/>
</dbReference>
<dbReference type="Pfam" id="PF10505">
    <property type="entry name" value="NARG2_C"/>
    <property type="match status" value="1"/>
</dbReference>
<dbReference type="GO" id="GO:0042796">
    <property type="term" value="P:snRNA transcription by RNA polymerase III"/>
    <property type="evidence" value="ECO:0007669"/>
    <property type="project" value="TreeGrafter"/>
</dbReference>
<dbReference type="Gene3D" id="4.10.1000.10">
    <property type="entry name" value="Zinc finger, CCCH-type"/>
    <property type="match status" value="1"/>
</dbReference>
<dbReference type="InterPro" id="IPR019535">
    <property type="entry name" value="ICE2_C"/>
</dbReference>
<dbReference type="EMBL" id="LGRX02002616">
    <property type="protein sequence ID" value="KAK3283863.1"/>
    <property type="molecule type" value="Genomic_DNA"/>
</dbReference>
<evidence type="ECO:0000313" key="4">
    <source>
        <dbReference type="EMBL" id="KAK3283863.1"/>
    </source>
</evidence>
<dbReference type="InterPro" id="IPR000571">
    <property type="entry name" value="Znf_CCCH"/>
</dbReference>
<feature type="domain" description="C3H1-type" evidence="3">
    <location>
        <begin position="852"/>
        <end position="880"/>
    </location>
</feature>
<dbReference type="PANTHER" id="PTHR14633">
    <property type="entry name" value="LITTLE ELONGATION COMPLEX SUBUNIT 2"/>
    <property type="match status" value="1"/>
</dbReference>
<feature type="compositionally biased region" description="Low complexity" evidence="2">
    <location>
        <begin position="670"/>
        <end position="687"/>
    </location>
</feature>
<keyword evidence="1" id="KW-0863">Zinc-finger</keyword>
<feature type="zinc finger region" description="C3H1-type" evidence="1">
    <location>
        <begin position="787"/>
        <end position="809"/>
    </location>
</feature>
<keyword evidence="1" id="KW-0479">Metal-binding</keyword>
<reference evidence="4 5" key="1">
    <citation type="journal article" date="2015" name="Genome Biol. Evol.">
        <title>Comparative Genomics of a Bacterivorous Green Alga Reveals Evolutionary Causalities and Consequences of Phago-Mixotrophic Mode of Nutrition.</title>
        <authorList>
            <person name="Burns J.A."/>
            <person name="Paasch A."/>
            <person name="Narechania A."/>
            <person name="Kim E."/>
        </authorList>
    </citation>
    <scope>NUCLEOTIDE SEQUENCE [LARGE SCALE GENOMIC DNA]</scope>
    <source>
        <strain evidence="4 5">PLY_AMNH</strain>
    </source>
</reference>